<evidence type="ECO:0000256" key="3">
    <source>
        <dbReference type="ARBA" id="ARBA00022692"/>
    </source>
</evidence>
<evidence type="ECO:0000256" key="6">
    <source>
        <dbReference type="SAM" id="Phobius"/>
    </source>
</evidence>
<feature type="transmembrane region" description="Helical" evidence="6">
    <location>
        <begin position="12"/>
        <end position="33"/>
    </location>
</feature>
<reference evidence="7" key="2">
    <citation type="submission" date="2020-09" db="EMBL/GenBank/DDBJ databases">
        <authorList>
            <person name="Sun Q."/>
            <person name="Kim S."/>
        </authorList>
    </citation>
    <scope>NUCLEOTIDE SEQUENCE</scope>
    <source>
        <strain evidence="7">KCTC 32182</strain>
    </source>
</reference>
<comment type="caution">
    <text evidence="7">The sequence shown here is derived from an EMBL/GenBank/DDBJ whole genome shotgun (WGS) entry which is preliminary data.</text>
</comment>
<evidence type="ECO:0000256" key="1">
    <source>
        <dbReference type="ARBA" id="ARBA00004167"/>
    </source>
</evidence>
<dbReference type="Pfam" id="PF07963">
    <property type="entry name" value="N_methyl"/>
    <property type="match status" value="1"/>
</dbReference>
<accession>A0A918NZN3</accession>
<organism evidence="7 8">
    <name type="scientific">Paludibacterium paludis</name>
    <dbReference type="NCBI Taxonomy" id="1225769"/>
    <lineage>
        <taxon>Bacteria</taxon>
        <taxon>Pseudomonadati</taxon>
        <taxon>Pseudomonadota</taxon>
        <taxon>Betaproteobacteria</taxon>
        <taxon>Neisseriales</taxon>
        <taxon>Chromobacteriaceae</taxon>
        <taxon>Paludibacterium</taxon>
    </lineage>
</organism>
<evidence type="ECO:0000313" key="7">
    <source>
        <dbReference type="EMBL" id="GGY08119.1"/>
    </source>
</evidence>
<evidence type="ECO:0000313" key="8">
    <source>
        <dbReference type="Proteomes" id="UP000645257"/>
    </source>
</evidence>
<dbReference type="SUPFAM" id="SSF54523">
    <property type="entry name" value="Pili subunits"/>
    <property type="match status" value="1"/>
</dbReference>
<evidence type="ECO:0000256" key="4">
    <source>
        <dbReference type="ARBA" id="ARBA00022989"/>
    </source>
</evidence>
<dbReference type="InterPro" id="IPR045584">
    <property type="entry name" value="Pilin-like"/>
</dbReference>
<evidence type="ECO:0000256" key="5">
    <source>
        <dbReference type="ARBA" id="ARBA00023136"/>
    </source>
</evidence>
<dbReference type="GO" id="GO:0015627">
    <property type="term" value="C:type II protein secretion system complex"/>
    <property type="evidence" value="ECO:0007669"/>
    <property type="project" value="InterPro"/>
</dbReference>
<reference evidence="7" key="1">
    <citation type="journal article" date="2014" name="Int. J. Syst. Evol. Microbiol.">
        <title>Complete genome sequence of Corynebacterium casei LMG S-19264T (=DSM 44701T), isolated from a smear-ripened cheese.</title>
        <authorList>
            <consortium name="US DOE Joint Genome Institute (JGI-PGF)"/>
            <person name="Walter F."/>
            <person name="Albersmeier A."/>
            <person name="Kalinowski J."/>
            <person name="Ruckert C."/>
        </authorList>
    </citation>
    <scope>NUCLEOTIDE SEQUENCE</scope>
    <source>
        <strain evidence="7">KCTC 32182</strain>
    </source>
</reference>
<dbReference type="PROSITE" id="PS00409">
    <property type="entry name" value="PROKAR_NTER_METHYL"/>
    <property type="match status" value="1"/>
</dbReference>
<dbReference type="RefSeq" id="WP_189531543.1">
    <property type="nucleotide sequence ID" value="NZ_BMYX01000003.1"/>
</dbReference>
<dbReference type="Proteomes" id="UP000645257">
    <property type="component" value="Unassembled WGS sequence"/>
</dbReference>
<dbReference type="Gene3D" id="3.55.40.10">
    <property type="entry name" value="minor pseudopilin epsh domain"/>
    <property type="match status" value="1"/>
</dbReference>
<name>A0A918NZN3_9NEIS</name>
<dbReference type="AlphaFoldDB" id="A0A918NZN3"/>
<dbReference type="EMBL" id="BMYX01000003">
    <property type="protein sequence ID" value="GGY08119.1"/>
    <property type="molecule type" value="Genomic_DNA"/>
</dbReference>
<dbReference type="GO" id="GO:0016020">
    <property type="term" value="C:membrane"/>
    <property type="evidence" value="ECO:0007669"/>
    <property type="project" value="UniProtKB-SubCell"/>
</dbReference>
<keyword evidence="3 6" id="KW-0812">Transmembrane</keyword>
<keyword evidence="2" id="KW-0488">Methylation</keyword>
<dbReference type="GO" id="GO:0015628">
    <property type="term" value="P:protein secretion by the type II secretion system"/>
    <property type="evidence" value="ECO:0007669"/>
    <property type="project" value="InterPro"/>
</dbReference>
<gene>
    <name evidence="7" type="ORF">GCM10011289_08440</name>
</gene>
<dbReference type="InterPro" id="IPR002416">
    <property type="entry name" value="T2SS_protein-GspH"/>
</dbReference>
<proteinExistence type="predicted"/>
<dbReference type="NCBIfam" id="TIGR02532">
    <property type="entry name" value="IV_pilin_GFxxxE"/>
    <property type="match status" value="1"/>
</dbReference>
<keyword evidence="4 6" id="KW-1133">Transmembrane helix</keyword>
<evidence type="ECO:0000256" key="2">
    <source>
        <dbReference type="ARBA" id="ARBA00022481"/>
    </source>
</evidence>
<keyword evidence="8" id="KW-1185">Reference proteome</keyword>
<keyword evidence="5 6" id="KW-0472">Membrane</keyword>
<dbReference type="PRINTS" id="PR00885">
    <property type="entry name" value="BCTERIALGSPH"/>
</dbReference>
<sequence length="155" mass="17194">MKAVTRTGQTGFTLIEILVVLVIIGVLSATVTLSMRPDTHRQMEDEAYRFARILEQAADASEQGDALGLVWLPRGYAFRRLGEDGRWQPVGDDFFKEREWPEGIVGEAAGKLPGGPILLWQEGQGTPLHLVLRSETRRLRLELTPLGRVEVGDAS</sequence>
<comment type="subcellular location">
    <subcellularLocation>
        <location evidence="1">Membrane</location>
        <topology evidence="1">Single-pass membrane protein</topology>
    </subcellularLocation>
</comment>
<protein>
    <submittedName>
        <fullName evidence="7">Type II secretion system protein GspH</fullName>
    </submittedName>
</protein>
<dbReference type="InterPro" id="IPR012902">
    <property type="entry name" value="N_methyl_site"/>
</dbReference>